<comment type="caution">
    <text evidence="3">The sequence shown here is derived from an EMBL/GenBank/DDBJ whole genome shotgun (WGS) entry which is preliminary data.</text>
</comment>
<evidence type="ECO:0000259" key="1">
    <source>
        <dbReference type="PROSITE" id="PS50943"/>
    </source>
</evidence>
<dbReference type="AlphaFoldDB" id="A0A414IN32"/>
<dbReference type="SMART" id="SM00530">
    <property type="entry name" value="HTH_XRE"/>
    <property type="match status" value="1"/>
</dbReference>
<proteinExistence type="predicted"/>
<dbReference type="RefSeq" id="WP_005837047.1">
    <property type="nucleotide sequence ID" value="NZ_CALNHV010000002.1"/>
</dbReference>
<dbReference type="Gene3D" id="1.10.260.40">
    <property type="entry name" value="lambda repressor-like DNA-binding domains"/>
    <property type="match status" value="1"/>
</dbReference>
<dbReference type="InterPro" id="IPR010982">
    <property type="entry name" value="Lambda_DNA-bd_dom_sf"/>
</dbReference>
<dbReference type="EMBL" id="WCTR01000023">
    <property type="protein sequence ID" value="KAB4208662.1"/>
    <property type="molecule type" value="Genomic_DNA"/>
</dbReference>
<dbReference type="SUPFAM" id="SSF47413">
    <property type="entry name" value="lambda repressor-like DNA-binding domains"/>
    <property type="match status" value="1"/>
</dbReference>
<sequence length="92" mass="9835">MRFRILELCKEAGINQTELAEKIGLSRVGLSKAINGNPTIGTLEKIADALGVPVTELFEKSNTGDIVGFVKVGDTVHEVKSAEDVKNLVGKL</sequence>
<dbReference type="CDD" id="cd00093">
    <property type="entry name" value="HTH_XRE"/>
    <property type="match status" value="1"/>
</dbReference>
<dbReference type="EMBL" id="QSJZ01000001">
    <property type="protein sequence ID" value="RHE25801.1"/>
    <property type="molecule type" value="Genomic_DNA"/>
</dbReference>
<name>A0A414IN32_BACUN</name>
<gene>
    <name evidence="3" type="ORF">DW758_01665</name>
    <name evidence="2" type="ORF">GAP55_21220</name>
</gene>
<dbReference type="GO" id="GO:0003677">
    <property type="term" value="F:DNA binding"/>
    <property type="evidence" value="ECO:0007669"/>
    <property type="project" value="InterPro"/>
</dbReference>
<dbReference type="Proteomes" id="UP000283601">
    <property type="component" value="Unassembled WGS sequence"/>
</dbReference>
<dbReference type="InterPro" id="IPR001387">
    <property type="entry name" value="Cro/C1-type_HTH"/>
</dbReference>
<protein>
    <submittedName>
        <fullName evidence="2">Helix-turn-helix transcriptional regulator</fullName>
    </submittedName>
    <submittedName>
        <fullName evidence="3">XRE family transcriptional regulator</fullName>
    </submittedName>
</protein>
<accession>A0A414IN32</accession>
<dbReference type="Pfam" id="PF01381">
    <property type="entry name" value="HTH_3"/>
    <property type="match status" value="1"/>
</dbReference>
<evidence type="ECO:0000313" key="4">
    <source>
        <dbReference type="Proteomes" id="UP000283601"/>
    </source>
</evidence>
<reference evidence="2 5" key="2">
    <citation type="journal article" date="2019" name="Nat. Med.">
        <title>A library of human gut bacterial isolates paired with longitudinal multiomics data enables mechanistic microbiome research.</title>
        <authorList>
            <person name="Poyet M."/>
            <person name="Groussin M."/>
            <person name="Gibbons S.M."/>
            <person name="Avila-Pacheco J."/>
            <person name="Jiang X."/>
            <person name="Kearney S.M."/>
            <person name="Perrotta A.R."/>
            <person name="Berdy B."/>
            <person name="Zhao S."/>
            <person name="Lieberman T.D."/>
            <person name="Swanson P.K."/>
            <person name="Smith M."/>
            <person name="Roesemann S."/>
            <person name="Alexander J.E."/>
            <person name="Rich S.A."/>
            <person name="Livny J."/>
            <person name="Vlamakis H."/>
            <person name="Clish C."/>
            <person name="Bullock K."/>
            <person name="Deik A."/>
            <person name="Scott J."/>
            <person name="Pierce K.A."/>
            <person name="Xavier R.J."/>
            <person name="Alm E.J."/>
        </authorList>
    </citation>
    <scope>NUCLEOTIDE SEQUENCE [LARGE SCALE GENOMIC DNA]</scope>
    <source>
        <strain evidence="2 5">BIOML-A11</strain>
    </source>
</reference>
<reference evidence="3 4" key="1">
    <citation type="submission" date="2018-08" db="EMBL/GenBank/DDBJ databases">
        <title>A genome reference for cultivated species of the human gut microbiota.</title>
        <authorList>
            <person name="Zou Y."/>
            <person name="Xue W."/>
            <person name="Luo G."/>
        </authorList>
    </citation>
    <scope>NUCLEOTIDE SEQUENCE [LARGE SCALE GENOMIC DNA]</scope>
    <source>
        <strain evidence="3 4">AM29-12AC</strain>
    </source>
</reference>
<evidence type="ECO:0000313" key="5">
    <source>
        <dbReference type="Proteomes" id="UP000466952"/>
    </source>
</evidence>
<organism evidence="3 4">
    <name type="scientific">Bacteroides uniformis</name>
    <dbReference type="NCBI Taxonomy" id="820"/>
    <lineage>
        <taxon>Bacteria</taxon>
        <taxon>Pseudomonadati</taxon>
        <taxon>Bacteroidota</taxon>
        <taxon>Bacteroidia</taxon>
        <taxon>Bacteroidales</taxon>
        <taxon>Bacteroidaceae</taxon>
        <taxon>Bacteroides</taxon>
    </lineage>
</organism>
<dbReference type="PROSITE" id="PS50943">
    <property type="entry name" value="HTH_CROC1"/>
    <property type="match status" value="1"/>
</dbReference>
<dbReference type="Proteomes" id="UP000466952">
    <property type="component" value="Unassembled WGS sequence"/>
</dbReference>
<evidence type="ECO:0000313" key="3">
    <source>
        <dbReference type="EMBL" id="RHE25801.1"/>
    </source>
</evidence>
<evidence type="ECO:0000313" key="2">
    <source>
        <dbReference type="EMBL" id="KAB4208662.1"/>
    </source>
</evidence>
<feature type="domain" description="HTH cro/C1-type" evidence="1">
    <location>
        <begin position="5"/>
        <end position="57"/>
    </location>
</feature>